<gene>
    <name evidence="6" type="ORF">SAMN04487840_101270</name>
</gene>
<dbReference type="Gene3D" id="1.10.340.30">
    <property type="entry name" value="Hypothetical protein, domain 2"/>
    <property type="match status" value="1"/>
</dbReference>
<dbReference type="SMART" id="SM00478">
    <property type="entry name" value="ENDO3c"/>
    <property type="match status" value="1"/>
</dbReference>
<organism evidence="6 7">
    <name type="scientific">Streptococcus gallolyticus</name>
    <dbReference type="NCBI Taxonomy" id="315405"/>
    <lineage>
        <taxon>Bacteria</taxon>
        <taxon>Bacillati</taxon>
        <taxon>Bacillota</taxon>
        <taxon>Bacilli</taxon>
        <taxon>Lactobacillales</taxon>
        <taxon>Streptococcaceae</taxon>
        <taxon>Streptococcus</taxon>
    </lineage>
</organism>
<dbReference type="PANTHER" id="PTHR10359">
    <property type="entry name" value="A/G-SPECIFIC ADENINE GLYCOSYLASE/ENDONUCLEASE III"/>
    <property type="match status" value="1"/>
</dbReference>
<dbReference type="GO" id="GO:0003824">
    <property type="term" value="F:catalytic activity"/>
    <property type="evidence" value="ECO:0007669"/>
    <property type="project" value="InterPro"/>
</dbReference>
<dbReference type="GO" id="GO:0046872">
    <property type="term" value="F:metal ion binding"/>
    <property type="evidence" value="ECO:0007669"/>
    <property type="project" value="UniProtKB-KW"/>
</dbReference>
<dbReference type="InterPro" id="IPR011257">
    <property type="entry name" value="DNA_glycosylase"/>
</dbReference>
<keyword evidence="4" id="KW-0411">Iron-sulfur</keyword>
<dbReference type="EMBL" id="FOGM01000001">
    <property type="protein sequence ID" value="SER17940.1"/>
    <property type="molecule type" value="Genomic_DNA"/>
</dbReference>
<dbReference type="RefSeq" id="WP_074627083.1">
    <property type="nucleotide sequence ID" value="NZ_FOGM01000001.1"/>
</dbReference>
<dbReference type="CDD" id="cd00056">
    <property type="entry name" value="ENDO3c"/>
    <property type="match status" value="1"/>
</dbReference>
<keyword evidence="1" id="KW-0004">4Fe-4S</keyword>
<feature type="domain" description="HhH-GPD" evidence="5">
    <location>
        <begin position="36"/>
        <end position="194"/>
    </location>
</feature>
<dbReference type="Gene3D" id="1.10.1670.10">
    <property type="entry name" value="Helix-hairpin-Helix base-excision DNA repair enzymes (C-terminal)"/>
    <property type="match status" value="1"/>
</dbReference>
<evidence type="ECO:0000313" key="7">
    <source>
        <dbReference type="Proteomes" id="UP000182712"/>
    </source>
</evidence>
<protein>
    <submittedName>
        <fullName evidence="6">DNA-3-methyladenine glycosylase III</fullName>
    </submittedName>
</protein>
<evidence type="ECO:0000256" key="4">
    <source>
        <dbReference type="ARBA" id="ARBA00023014"/>
    </source>
</evidence>
<sequence length="215" mass="24530">MQLTLYNLYQKMLAHMGATNWWPADSKQQIIIEAILIQNTTELNATRASQLIKTASNYDLQVLVSMPKENLEELVRPAGFMKNKSKAIQEVASWYLAHNENPTKIVQQYGSSLRKVLLSLHGVGPETADVLMAYIFDQPQFIADKYARTLFTQLGINDLTDYKSLARLLTKLPQPFTFADAQEFHGLIDEFGKQYFHPVEEFQKSFLAGDQLILK</sequence>
<keyword evidence="2" id="KW-0479">Metal-binding</keyword>
<reference evidence="6 7" key="1">
    <citation type="submission" date="2016-10" db="EMBL/GenBank/DDBJ databases">
        <authorList>
            <person name="de Groot N.N."/>
        </authorList>
    </citation>
    <scope>NUCLEOTIDE SEQUENCE [LARGE SCALE GENOMIC DNA]</scope>
    <source>
        <strain evidence="6 7">VTM2R47</strain>
    </source>
</reference>
<evidence type="ECO:0000256" key="1">
    <source>
        <dbReference type="ARBA" id="ARBA00022485"/>
    </source>
</evidence>
<dbReference type="GO" id="GO:0051539">
    <property type="term" value="F:4 iron, 4 sulfur cluster binding"/>
    <property type="evidence" value="ECO:0007669"/>
    <property type="project" value="UniProtKB-KW"/>
</dbReference>
<dbReference type="InterPro" id="IPR023170">
    <property type="entry name" value="HhH_base_excis_C"/>
</dbReference>
<dbReference type="PANTHER" id="PTHR10359:SF19">
    <property type="entry name" value="DNA REPAIR GLYCOSYLASE MJ1434-RELATED"/>
    <property type="match status" value="1"/>
</dbReference>
<proteinExistence type="predicted"/>
<keyword evidence="3" id="KW-0408">Iron</keyword>
<dbReference type="Proteomes" id="UP000182712">
    <property type="component" value="Unassembled WGS sequence"/>
</dbReference>
<accession>A0A1H9M2L6</accession>
<dbReference type="InterPro" id="IPR003265">
    <property type="entry name" value="HhH-GPD_domain"/>
</dbReference>
<evidence type="ECO:0000259" key="5">
    <source>
        <dbReference type="SMART" id="SM00478"/>
    </source>
</evidence>
<name>A0A1H9M2L6_9STRE</name>
<dbReference type="AlphaFoldDB" id="A0A1H9M2L6"/>
<evidence type="ECO:0000313" key="6">
    <source>
        <dbReference type="EMBL" id="SER17940.1"/>
    </source>
</evidence>
<dbReference type="PIRSF" id="PIRSF001435">
    <property type="entry name" value="Nth"/>
    <property type="match status" value="1"/>
</dbReference>
<dbReference type="SUPFAM" id="SSF48150">
    <property type="entry name" value="DNA-glycosylase"/>
    <property type="match status" value="1"/>
</dbReference>
<dbReference type="GO" id="GO:0006284">
    <property type="term" value="P:base-excision repair"/>
    <property type="evidence" value="ECO:0007669"/>
    <property type="project" value="InterPro"/>
</dbReference>
<evidence type="ECO:0000256" key="2">
    <source>
        <dbReference type="ARBA" id="ARBA00022723"/>
    </source>
</evidence>
<evidence type="ECO:0000256" key="3">
    <source>
        <dbReference type="ARBA" id="ARBA00023004"/>
    </source>
</evidence>
<dbReference type="Pfam" id="PF00730">
    <property type="entry name" value="HhH-GPD"/>
    <property type="match status" value="1"/>
</dbReference>